<reference evidence="2" key="1">
    <citation type="submission" date="2016-10" db="EMBL/GenBank/DDBJ databases">
        <authorList>
            <person name="Varghese N."/>
            <person name="Submissions S."/>
        </authorList>
    </citation>
    <scope>NUCLEOTIDE SEQUENCE [LARGE SCALE GENOMIC DNA]</scope>
    <source>
        <strain evidence="2">DSM 22965</strain>
    </source>
</reference>
<proteinExistence type="predicted"/>
<dbReference type="STRING" id="684552.SAMN04489719_0659"/>
<dbReference type="OrthoDB" id="9807160at2"/>
<gene>
    <name evidence="1" type="ORF">SAMN04489719_0659</name>
</gene>
<dbReference type="GO" id="GO:0005829">
    <property type="term" value="C:cytosol"/>
    <property type="evidence" value="ECO:0007669"/>
    <property type="project" value="TreeGrafter"/>
</dbReference>
<dbReference type="Pfam" id="PF03641">
    <property type="entry name" value="Lysine_decarbox"/>
    <property type="match status" value="1"/>
</dbReference>
<dbReference type="SUPFAM" id="SSF102405">
    <property type="entry name" value="MCP/YpsA-like"/>
    <property type="match status" value="1"/>
</dbReference>
<dbReference type="Gene3D" id="3.40.50.450">
    <property type="match status" value="1"/>
</dbReference>
<accession>A0A1H1LL70</accession>
<sequence>MRDFDQRPQHGRRLDISSLAAFDHFARHATSMHGWRIQDVDLSGRADALARLDGDGSLLLGADLPEGAKERLIGQGALVFDDVPHVPFNAYRSTLYTPDELVDGLEHGYGATFDARVYAWSRTRHHDIADTLAAALHDHSIDDALAEWVQGKRIVGIMGGHALRRDSAEYRRTAHLAHGLARAGRVVATGGGPGAMEAGNLGARAVALTPEELDDVLDELAAVPSFHGSIPAWIASARTVAARVGEGVSLGIPTWHYGHEPPNSFATAIAKYFQNSVREDILLRVASAGIVVLPGGGGTVQEIFQDACENSYAEEGAWAPLVLLGERYWSETLPAWPLLQAVMRGRPGEAGIALVDEVADAVAAIAAFEPAPSGASLHAAAPEDRR</sequence>
<keyword evidence="2" id="KW-1185">Reference proteome</keyword>
<evidence type="ECO:0000313" key="1">
    <source>
        <dbReference type="EMBL" id="SDR75314.1"/>
    </source>
</evidence>
<dbReference type="RefSeq" id="WP_092665707.1">
    <property type="nucleotide sequence ID" value="NZ_LT629734.1"/>
</dbReference>
<name>A0A1H1LL70_9MICO</name>
<dbReference type="InterPro" id="IPR052341">
    <property type="entry name" value="LOG_family_nucleotidases"/>
</dbReference>
<dbReference type="PANTHER" id="PTHR43393:SF3">
    <property type="entry name" value="LYSINE DECARBOXYLASE-LIKE PROTEIN"/>
    <property type="match status" value="1"/>
</dbReference>
<dbReference type="Proteomes" id="UP000199649">
    <property type="component" value="Chromosome I"/>
</dbReference>
<dbReference type="EMBL" id="LT629734">
    <property type="protein sequence ID" value="SDR75314.1"/>
    <property type="molecule type" value="Genomic_DNA"/>
</dbReference>
<organism evidence="1 2">
    <name type="scientific">Agrococcus carbonis</name>
    <dbReference type="NCBI Taxonomy" id="684552"/>
    <lineage>
        <taxon>Bacteria</taxon>
        <taxon>Bacillati</taxon>
        <taxon>Actinomycetota</taxon>
        <taxon>Actinomycetes</taxon>
        <taxon>Micrococcales</taxon>
        <taxon>Microbacteriaceae</taxon>
        <taxon>Agrococcus</taxon>
    </lineage>
</organism>
<evidence type="ECO:0000313" key="2">
    <source>
        <dbReference type="Proteomes" id="UP000199649"/>
    </source>
</evidence>
<protein>
    <submittedName>
        <fullName evidence="1">Predicted Rossmann fold nucleotide-binding protein</fullName>
    </submittedName>
</protein>
<dbReference type="AlphaFoldDB" id="A0A1H1LL70"/>
<dbReference type="PANTHER" id="PTHR43393">
    <property type="entry name" value="CYTOKININ RIBOSIDE 5'-MONOPHOSPHATE PHOSPHORIBOHYDROLASE"/>
    <property type="match status" value="1"/>
</dbReference>
<dbReference type="InterPro" id="IPR031100">
    <property type="entry name" value="LOG_fam"/>
</dbReference>